<evidence type="ECO:0000313" key="2">
    <source>
        <dbReference type="Proteomes" id="UP000886998"/>
    </source>
</evidence>
<dbReference type="EMBL" id="BMAV01026131">
    <property type="protein sequence ID" value="GFS47700.1"/>
    <property type="molecule type" value="Genomic_DNA"/>
</dbReference>
<gene>
    <name evidence="1" type="ORF">TNIN_193261</name>
</gene>
<proteinExistence type="predicted"/>
<organism evidence="1 2">
    <name type="scientific">Trichonephila inaurata madagascariensis</name>
    <dbReference type="NCBI Taxonomy" id="2747483"/>
    <lineage>
        <taxon>Eukaryota</taxon>
        <taxon>Metazoa</taxon>
        <taxon>Ecdysozoa</taxon>
        <taxon>Arthropoda</taxon>
        <taxon>Chelicerata</taxon>
        <taxon>Arachnida</taxon>
        <taxon>Araneae</taxon>
        <taxon>Araneomorphae</taxon>
        <taxon>Entelegynae</taxon>
        <taxon>Araneoidea</taxon>
        <taxon>Nephilidae</taxon>
        <taxon>Trichonephila</taxon>
        <taxon>Trichonephila inaurata</taxon>
    </lineage>
</organism>
<dbReference type="Proteomes" id="UP000886998">
    <property type="component" value="Unassembled WGS sequence"/>
</dbReference>
<protein>
    <submittedName>
        <fullName evidence="1">Uncharacterized protein</fullName>
    </submittedName>
</protein>
<evidence type="ECO:0000313" key="1">
    <source>
        <dbReference type="EMBL" id="GFS47700.1"/>
    </source>
</evidence>
<comment type="caution">
    <text evidence="1">The sequence shown here is derived from an EMBL/GenBank/DDBJ whole genome shotgun (WGS) entry which is preliminary data.</text>
</comment>
<keyword evidence="2" id="KW-1185">Reference proteome</keyword>
<accession>A0A8X6IJP4</accession>
<reference evidence="1" key="1">
    <citation type="submission" date="2020-08" db="EMBL/GenBank/DDBJ databases">
        <title>Multicomponent nature underlies the extraordinary mechanical properties of spider dragline silk.</title>
        <authorList>
            <person name="Kono N."/>
            <person name="Nakamura H."/>
            <person name="Mori M."/>
            <person name="Yoshida Y."/>
            <person name="Ohtoshi R."/>
            <person name="Malay A.D."/>
            <person name="Moran D.A.P."/>
            <person name="Tomita M."/>
            <person name="Numata K."/>
            <person name="Arakawa K."/>
        </authorList>
    </citation>
    <scope>NUCLEOTIDE SEQUENCE</scope>
</reference>
<name>A0A8X6IJP4_9ARAC</name>
<sequence length="151" mass="16937">MTRHILPNPNWVFWLTRCSHFSMTKYHSPGEISPEFLVAVLLRRLYDCLRCYFQVLLLDDSSICFSPEAAPFLRGRELLLGYLVMNDVAAPSLDDVSASLLRSHALFLITLSDCREDAGDPFFSFTRSGASLLGIVELKASRFSLLTSAGK</sequence>
<dbReference type="AlphaFoldDB" id="A0A8X6IJP4"/>